<reference evidence="5" key="1">
    <citation type="journal article" date="2019" name="Sci. Rep.">
        <title>Draft genome of Tanacetum cinerariifolium, the natural source of mosquito coil.</title>
        <authorList>
            <person name="Yamashiro T."/>
            <person name="Shiraishi A."/>
            <person name="Satake H."/>
            <person name="Nakayama K."/>
        </authorList>
    </citation>
    <scope>NUCLEOTIDE SEQUENCE</scope>
</reference>
<dbReference type="GO" id="GO:0043139">
    <property type="term" value="F:5'-3' DNA helicase activity"/>
    <property type="evidence" value="ECO:0007669"/>
    <property type="project" value="UniProtKB-EC"/>
</dbReference>
<keyword evidence="1" id="KW-0378">Hydrolase</keyword>
<dbReference type="PANTHER" id="PTHR10492:SF101">
    <property type="entry name" value="ATP-DEPENDENT DNA HELICASE"/>
    <property type="match status" value="1"/>
</dbReference>
<feature type="non-terminal residue" evidence="5">
    <location>
        <position position="393"/>
    </location>
</feature>
<proteinExistence type="inferred from homology"/>
<dbReference type="EC" id="5.6.2.3" evidence="1"/>
<dbReference type="InterPro" id="IPR010285">
    <property type="entry name" value="DNA_helicase_pif1-like_DEAD"/>
</dbReference>
<dbReference type="GO" id="GO:0006310">
    <property type="term" value="P:DNA recombination"/>
    <property type="evidence" value="ECO:0007669"/>
    <property type="project" value="UniProtKB-KW"/>
</dbReference>
<comment type="cofactor">
    <cofactor evidence="1">
        <name>Mg(2+)</name>
        <dbReference type="ChEBI" id="CHEBI:18420"/>
    </cofactor>
</comment>
<dbReference type="Pfam" id="PF05970">
    <property type="entry name" value="PIF1"/>
    <property type="match status" value="1"/>
</dbReference>
<dbReference type="InterPro" id="IPR027417">
    <property type="entry name" value="P-loop_NTPase"/>
</dbReference>
<keyword evidence="1" id="KW-0547">Nucleotide-binding</keyword>
<accession>A0A699L128</accession>
<dbReference type="AlphaFoldDB" id="A0A699L128"/>
<keyword evidence="2" id="KW-1133">Transmembrane helix</keyword>
<keyword evidence="2" id="KW-0472">Membrane</keyword>
<dbReference type="EMBL" id="BKCJ010571106">
    <property type="protein sequence ID" value="GFB18764.1"/>
    <property type="molecule type" value="Genomic_DNA"/>
</dbReference>
<comment type="catalytic activity">
    <reaction evidence="1">
        <text>ATP + H2O = ADP + phosphate + H(+)</text>
        <dbReference type="Rhea" id="RHEA:13065"/>
        <dbReference type="ChEBI" id="CHEBI:15377"/>
        <dbReference type="ChEBI" id="CHEBI:15378"/>
        <dbReference type="ChEBI" id="CHEBI:30616"/>
        <dbReference type="ChEBI" id="CHEBI:43474"/>
        <dbReference type="ChEBI" id="CHEBI:456216"/>
        <dbReference type="EC" id="5.6.2.3"/>
    </reaction>
</comment>
<dbReference type="PANTHER" id="PTHR10492">
    <property type="match status" value="1"/>
</dbReference>
<evidence type="ECO:0000256" key="2">
    <source>
        <dbReference type="SAM" id="Phobius"/>
    </source>
</evidence>
<feature type="transmembrane region" description="Helical" evidence="2">
    <location>
        <begin position="6"/>
        <end position="27"/>
    </location>
</feature>
<sequence>MDLLVGMGLANIIVLNVTSSGIVALLLEGGRTAHSLFAIPINVVKDSMCNIFADSELAELLRMTKLIIWAEAPMVNRQCYETFDRTMRDICRIDPSMTFEQVFGGKVVVFGGDFRQILPIVPNSSRQDVVHATINSSYLWNHCTIIKFTVNMRIGSRSNSSERKEIQDFADWILNIGNGKIGGNNDGEANVEFPNDMLILDSDDHIERAILAPTHKLVDMINDRMLSLIPGDEKTYNSSDTVGVADVDPNFKKTMYTEEFLNNLNMAGIPYHSLKLKIGTPVMWMGNIDQRVGLCNETRLQVLRMGTNVIEAKIIFDGSVGTISAIPRMVISPSDTKFLFKLNRREFPIRQGHTLSKAELFLQGLVFSHGQLYVVVSRIKTKKGLKVLCCDRD</sequence>
<dbReference type="GO" id="GO:0006281">
    <property type="term" value="P:DNA repair"/>
    <property type="evidence" value="ECO:0007669"/>
    <property type="project" value="UniProtKB-KW"/>
</dbReference>
<keyword evidence="2" id="KW-0812">Transmembrane</keyword>
<dbReference type="InterPro" id="IPR049163">
    <property type="entry name" value="Pif1-like_2B_dom"/>
</dbReference>
<keyword evidence="1" id="KW-0233">DNA recombination</keyword>
<comment type="caution">
    <text evidence="5">The sequence shown here is derived from an EMBL/GenBank/DDBJ whole genome shotgun (WGS) entry which is preliminary data.</text>
</comment>
<dbReference type="GO" id="GO:0016787">
    <property type="term" value="F:hydrolase activity"/>
    <property type="evidence" value="ECO:0007669"/>
    <property type="project" value="UniProtKB-KW"/>
</dbReference>
<evidence type="ECO:0000313" key="5">
    <source>
        <dbReference type="EMBL" id="GFB18764.1"/>
    </source>
</evidence>
<dbReference type="Gene3D" id="3.40.50.300">
    <property type="entry name" value="P-loop containing nucleotide triphosphate hydrolases"/>
    <property type="match status" value="1"/>
</dbReference>
<name>A0A699L128_TANCI</name>
<keyword evidence="1" id="KW-0067">ATP-binding</keyword>
<protein>
    <recommendedName>
        <fullName evidence="1">ATP-dependent DNA helicase</fullName>
        <ecNumber evidence="1">5.6.2.3</ecNumber>
    </recommendedName>
</protein>
<evidence type="ECO:0000259" key="3">
    <source>
        <dbReference type="Pfam" id="PF05970"/>
    </source>
</evidence>
<evidence type="ECO:0000259" key="4">
    <source>
        <dbReference type="Pfam" id="PF21530"/>
    </source>
</evidence>
<dbReference type="GO" id="GO:0005524">
    <property type="term" value="F:ATP binding"/>
    <property type="evidence" value="ECO:0007669"/>
    <property type="project" value="UniProtKB-KW"/>
</dbReference>
<gene>
    <name evidence="5" type="ORF">Tci_690735</name>
</gene>
<feature type="domain" description="DNA helicase Pif1-like DEAD-box helicase" evidence="3">
    <location>
        <begin position="11"/>
        <end position="185"/>
    </location>
</feature>
<dbReference type="GO" id="GO:0000723">
    <property type="term" value="P:telomere maintenance"/>
    <property type="evidence" value="ECO:0007669"/>
    <property type="project" value="InterPro"/>
</dbReference>
<organism evidence="5">
    <name type="scientific">Tanacetum cinerariifolium</name>
    <name type="common">Dalmatian daisy</name>
    <name type="synonym">Chrysanthemum cinerariifolium</name>
    <dbReference type="NCBI Taxonomy" id="118510"/>
    <lineage>
        <taxon>Eukaryota</taxon>
        <taxon>Viridiplantae</taxon>
        <taxon>Streptophyta</taxon>
        <taxon>Embryophyta</taxon>
        <taxon>Tracheophyta</taxon>
        <taxon>Spermatophyta</taxon>
        <taxon>Magnoliopsida</taxon>
        <taxon>eudicotyledons</taxon>
        <taxon>Gunneridae</taxon>
        <taxon>Pentapetalae</taxon>
        <taxon>asterids</taxon>
        <taxon>campanulids</taxon>
        <taxon>Asterales</taxon>
        <taxon>Asteraceae</taxon>
        <taxon>Asteroideae</taxon>
        <taxon>Anthemideae</taxon>
        <taxon>Anthemidinae</taxon>
        <taxon>Tanacetum</taxon>
    </lineage>
</organism>
<dbReference type="SUPFAM" id="SSF52540">
    <property type="entry name" value="P-loop containing nucleoside triphosphate hydrolases"/>
    <property type="match status" value="1"/>
</dbReference>
<dbReference type="Pfam" id="PF21530">
    <property type="entry name" value="Pif1_2B_dom"/>
    <property type="match status" value="1"/>
</dbReference>
<evidence type="ECO:0000256" key="1">
    <source>
        <dbReference type="RuleBase" id="RU363044"/>
    </source>
</evidence>
<keyword evidence="1" id="KW-0227">DNA damage</keyword>
<feature type="domain" description="DNA helicase Pif1-like 2B" evidence="4">
    <location>
        <begin position="259"/>
        <end position="304"/>
    </location>
</feature>
<keyword evidence="1" id="KW-0234">DNA repair</keyword>
<comment type="similarity">
    <text evidence="1">Belongs to the helicase family.</text>
</comment>
<keyword evidence="1" id="KW-0347">Helicase</keyword>